<evidence type="ECO:0000313" key="2">
    <source>
        <dbReference type="EMBL" id="RVX66026.1"/>
    </source>
</evidence>
<evidence type="ECO:0000256" key="1">
    <source>
        <dbReference type="SAM" id="MobiDB-lite"/>
    </source>
</evidence>
<evidence type="ECO:0008006" key="4">
    <source>
        <dbReference type="Google" id="ProtNLM"/>
    </source>
</evidence>
<reference evidence="2 3" key="1">
    <citation type="submission" date="2017-03" db="EMBL/GenBank/DDBJ databases">
        <title>Genomes of endolithic fungi from Antarctica.</title>
        <authorList>
            <person name="Coleine C."/>
            <person name="Masonjones S."/>
            <person name="Stajich J.E."/>
        </authorList>
    </citation>
    <scope>NUCLEOTIDE SEQUENCE [LARGE SCALE GENOMIC DNA]</scope>
    <source>
        <strain evidence="2 3">CCFEE 6314</strain>
    </source>
</reference>
<sequence length="645" mass="72339">MPLQSHEVLTLRLILDCDEDGEPDGHGHGQQGPDRLSLTTSIDSADSRPLFLRLPVEIRLKIFRYLLRLDRNRKPHTRRPPPESVIDLLWIHSRRILDAPPFKHKGNQEINGCPPVLHTCPLYPAIMRTCKQLYLEGKEVLYAENKVVALQSGIRGLVAKFRNYGIPAYGPLQVSRLWKNDMDGTPGSLAMFDPVMLFTGTKAKASASFYVCSYKDTADFIHALWIMIRCPFARGMKYNLSISAEQTNRYIHRTDSFVKYAVLPWLHQDIAKLDFHNQSASQPQSLGTSSKLPTISARLDSLRDEMTKHADGHEKDPSLYSYNQICAYLEQVFLQAEVCVGLGQYISAELLFERVHYEACSIIRTRTAKLVDVSANSQEGINRVCKLIAISAYRLCELRSGSLAQMIARNIEKAREKQKKDENISDDETSQVSSDDTGHSRTAETSVSVASDALDRKRFNKKVGPSIEPLNTDLSQYTTSRSESRPPIMPRTTRLEPGPARDLAISNGLLALRLPCACPLHEWCIRVDIMLLRLFAERHDFKYAVWAISRIKENFNLVWKDAKAKNKTGEKYQALGELVVELERIGKIVSGKTNCFKAAESSQNMNEGVEVVVGGGGGGGDGGGDANNDEHEHNDDDDKKKKTNN</sequence>
<feature type="compositionally biased region" description="Gly residues" evidence="1">
    <location>
        <begin position="613"/>
        <end position="625"/>
    </location>
</feature>
<feature type="region of interest" description="Disordered" evidence="1">
    <location>
        <begin position="20"/>
        <end position="39"/>
    </location>
</feature>
<feature type="region of interest" description="Disordered" evidence="1">
    <location>
        <begin position="415"/>
        <end position="448"/>
    </location>
</feature>
<evidence type="ECO:0000313" key="3">
    <source>
        <dbReference type="Proteomes" id="UP000288859"/>
    </source>
</evidence>
<organism evidence="2 3">
    <name type="scientific">Exophiala mesophila</name>
    <name type="common">Black yeast-like fungus</name>
    <dbReference type="NCBI Taxonomy" id="212818"/>
    <lineage>
        <taxon>Eukaryota</taxon>
        <taxon>Fungi</taxon>
        <taxon>Dikarya</taxon>
        <taxon>Ascomycota</taxon>
        <taxon>Pezizomycotina</taxon>
        <taxon>Eurotiomycetes</taxon>
        <taxon>Chaetothyriomycetidae</taxon>
        <taxon>Chaetothyriales</taxon>
        <taxon>Herpotrichiellaceae</taxon>
        <taxon>Exophiala</taxon>
    </lineage>
</organism>
<dbReference type="VEuPathDB" id="FungiDB:PV10_04464"/>
<comment type="caution">
    <text evidence="2">The sequence shown here is derived from an EMBL/GenBank/DDBJ whole genome shotgun (WGS) entry which is preliminary data.</text>
</comment>
<feature type="region of interest" description="Disordered" evidence="1">
    <location>
        <begin position="608"/>
        <end position="645"/>
    </location>
</feature>
<protein>
    <recommendedName>
        <fullName evidence="4">F-box domain-containing protein</fullName>
    </recommendedName>
</protein>
<dbReference type="OrthoDB" id="2951834at2759"/>
<feature type="compositionally biased region" description="Polar residues" evidence="1">
    <location>
        <begin position="472"/>
        <end position="481"/>
    </location>
</feature>
<name>A0A438MQW5_EXOME</name>
<feature type="compositionally biased region" description="Basic and acidic residues" evidence="1">
    <location>
        <begin position="628"/>
        <end position="645"/>
    </location>
</feature>
<feature type="region of interest" description="Disordered" evidence="1">
    <location>
        <begin position="463"/>
        <end position="497"/>
    </location>
</feature>
<dbReference type="AlphaFoldDB" id="A0A438MQW5"/>
<dbReference type="Proteomes" id="UP000288859">
    <property type="component" value="Unassembled WGS sequence"/>
</dbReference>
<accession>A0A438MQW5</accession>
<proteinExistence type="predicted"/>
<gene>
    <name evidence="2" type="ORF">B0A52_10113</name>
</gene>
<dbReference type="EMBL" id="NAJM01000071">
    <property type="protein sequence ID" value="RVX66026.1"/>
    <property type="molecule type" value="Genomic_DNA"/>
</dbReference>